<accession>A0ABP0LW10</accession>
<evidence type="ECO:0000313" key="2">
    <source>
        <dbReference type="EMBL" id="CAK9043392.1"/>
    </source>
</evidence>
<keyword evidence="2" id="KW-0418">Kinase</keyword>
<protein>
    <submittedName>
        <fullName evidence="2">Calcium-dependent protein kinase 34</fullName>
    </submittedName>
</protein>
<gene>
    <name evidence="2" type="ORF">SCF082_LOCUS24810</name>
</gene>
<organism evidence="2 3">
    <name type="scientific">Durusdinium trenchii</name>
    <dbReference type="NCBI Taxonomy" id="1381693"/>
    <lineage>
        <taxon>Eukaryota</taxon>
        <taxon>Sar</taxon>
        <taxon>Alveolata</taxon>
        <taxon>Dinophyceae</taxon>
        <taxon>Suessiales</taxon>
        <taxon>Symbiodiniaceae</taxon>
        <taxon>Durusdinium</taxon>
    </lineage>
</organism>
<proteinExistence type="predicted"/>
<keyword evidence="3" id="KW-1185">Reference proteome</keyword>
<evidence type="ECO:0000256" key="1">
    <source>
        <dbReference type="PROSITE-ProRule" id="PRU00235"/>
    </source>
</evidence>
<dbReference type="PROSITE" id="PS50012">
    <property type="entry name" value="RCC1_3"/>
    <property type="match status" value="1"/>
</dbReference>
<dbReference type="Pfam" id="PF00415">
    <property type="entry name" value="RCC1"/>
    <property type="match status" value="1"/>
</dbReference>
<reference evidence="2 3" key="1">
    <citation type="submission" date="2024-02" db="EMBL/GenBank/DDBJ databases">
        <authorList>
            <person name="Chen Y."/>
            <person name="Shah S."/>
            <person name="Dougan E. K."/>
            <person name="Thang M."/>
            <person name="Chan C."/>
        </authorList>
    </citation>
    <scope>NUCLEOTIDE SEQUENCE [LARGE SCALE GENOMIC DNA]</scope>
</reference>
<dbReference type="Gene3D" id="2.130.10.30">
    <property type="entry name" value="Regulator of chromosome condensation 1/beta-lactamase-inhibitor protein II"/>
    <property type="match status" value="1"/>
</dbReference>
<feature type="repeat" description="RCC1" evidence="1">
    <location>
        <begin position="26"/>
        <end position="79"/>
    </location>
</feature>
<dbReference type="InterPro" id="IPR009091">
    <property type="entry name" value="RCC1/BLIP-II"/>
</dbReference>
<dbReference type="EMBL" id="CAXAMM010018446">
    <property type="protein sequence ID" value="CAK9043392.1"/>
    <property type="molecule type" value="Genomic_DNA"/>
</dbReference>
<dbReference type="GO" id="GO:0016301">
    <property type="term" value="F:kinase activity"/>
    <property type="evidence" value="ECO:0007669"/>
    <property type="project" value="UniProtKB-KW"/>
</dbReference>
<evidence type="ECO:0000313" key="3">
    <source>
        <dbReference type="Proteomes" id="UP001642464"/>
    </source>
</evidence>
<dbReference type="Proteomes" id="UP001642464">
    <property type="component" value="Unassembled WGS sequence"/>
</dbReference>
<dbReference type="SUPFAM" id="SSF50985">
    <property type="entry name" value="RCC1/BLIP-II"/>
    <property type="match status" value="1"/>
</dbReference>
<sequence length="136" mass="15186">MDYRLNIVVGEPSNMIDHLDLPRVFSGCLGWGWGERGQLGSFNGTQRSSSPFPVEIEGIEDDAIDVACGYQHSCAMSQNTTVCWGDGIDRAWVVQETGFVCHTLSRSVKGKDGFRFFAEAAYCKLFRDSWQVVLPR</sequence>
<dbReference type="InterPro" id="IPR000408">
    <property type="entry name" value="Reg_chr_condens"/>
</dbReference>
<name>A0ABP0LW10_9DINO</name>
<comment type="caution">
    <text evidence="2">The sequence shown here is derived from an EMBL/GenBank/DDBJ whole genome shotgun (WGS) entry which is preliminary data.</text>
</comment>
<keyword evidence="2" id="KW-0808">Transferase</keyword>